<dbReference type="KEGG" id="pmrn:116958151"/>
<evidence type="ECO:0000313" key="14">
    <source>
        <dbReference type="RefSeq" id="XP_032836540.1"/>
    </source>
</evidence>
<sequence>MAAISTLGTTKATTIVILLLIGTVFADSAGVGDGSESGVQRQGRTPRELMVVTPEKMNAVAGSKIFLPCSYTCTISGINHTLAEWLRIIDGREERLYQFPNGDIQWPLQATWMGDVSKCDASITVSEIKTHDSGKYRCEVTVYPQYMEGIGYLQLNVNSPSELVVVTPDKMDVIVGTTFLLPCSYTCTISNVTHTLVEWFRIIDGREERIYQYPDGETSHWPLQATWVGDVSKCDASITVSDIQTHDSGRYRCEVSVYSPTVQYHIGYLQLIVHPRTDLAVVTPDAKDATVNSTALLPCSYTCNITGIRHTLVEWFRTIDGRDEKVCKIIHRKRSLRPLQVTWVGDESTCDASITISDIQTHDAGQYRCEVTIYRYDTPSMQDIGYLQLNVHNEPEPSDATPTPSPAPAPSPVAGIVLGVIALLVAAGVVFYCRRRRRTRPRQPREPEARRPQEMQPMNPVGEDAGESDRGQVAPAEEGDEPNDEEGERETST</sequence>
<keyword evidence="13" id="KW-1185">Reference proteome</keyword>
<keyword evidence="8" id="KW-0393">Immunoglobulin domain</keyword>
<comment type="subcellular location">
    <subcellularLocation>
        <location evidence="1">Membrane</location>
        <topology evidence="1">Single-pass type I membrane protein</topology>
    </subcellularLocation>
</comment>
<dbReference type="AlphaFoldDB" id="A0AAJ7XJE7"/>
<evidence type="ECO:0000256" key="9">
    <source>
        <dbReference type="SAM" id="MobiDB-lite"/>
    </source>
</evidence>
<keyword evidence="2 10" id="KW-0812">Transmembrane</keyword>
<dbReference type="InterPro" id="IPR007110">
    <property type="entry name" value="Ig-like_dom"/>
</dbReference>
<dbReference type="PANTHER" id="PTHR13869">
    <property type="entry name" value="MYELIN P0 RELATED"/>
    <property type="match status" value="1"/>
</dbReference>
<keyword evidence="5 10" id="KW-0472">Membrane</keyword>
<dbReference type="Pfam" id="PF07686">
    <property type="entry name" value="V-set"/>
    <property type="match status" value="3"/>
</dbReference>
<accession>A0AAJ7XJE7</accession>
<feature type="transmembrane region" description="Helical" evidence="10">
    <location>
        <begin position="413"/>
        <end position="433"/>
    </location>
</feature>
<reference evidence="14" key="1">
    <citation type="submission" date="2025-08" db="UniProtKB">
        <authorList>
            <consortium name="RefSeq"/>
        </authorList>
    </citation>
    <scope>IDENTIFICATION</scope>
    <source>
        <tissue evidence="14">Sperm</tissue>
    </source>
</reference>
<dbReference type="InterPro" id="IPR013783">
    <property type="entry name" value="Ig-like_fold"/>
</dbReference>
<evidence type="ECO:0000256" key="7">
    <source>
        <dbReference type="ARBA" id="ARBA00023180"/>
    </source>
</evidence>
<evidence type="ECO:0000256" key="4">
    <source>
        <dbReference type="ARBA" id="ARBA00022989"/>
    </source>
</evidence>
<dbReference type="InterPro" id="IPR003599">
    <property type="entry name" value="Ig_sub"/>
</dbReference>
<feature type="region of interest" description="Disordered" evidence="9">
    <location>
        <begin position="438"/>
        <end position="493"/>
    </location>
</feature>
<evidence type="ECO:0000256" key="8">
    <source>
        <dbReference type="ARBA" id="ARBA00023319"/>
    </source>
</evidence>
<keyword evidence="3 11" id="KW-0732">Signal</keyword>
<proteinExistence type="predicted"/>
<keyword evidence="7" id="KW-0325">Glycoprotein</keyword>
<dbReference type="Proteomes" id="UP001318040">
    <property type="component" value="Chromosome 73"/>
</dbReference>
<feature type="domain" description="Ig-like" evidence="12">
    <location>
        <begin position="275"/>
        <end position="372"/>
    </location>
</feature>
<dbReference type="RefSeq" id="XP_032836540.1">
    <property type="nucleotide sequence ID" value="XM_032980649.1"/>
</dbReference>
<feature type="domain" description="Ig-like" evidence="12">
    <location>
        <begin position="160"/>
        <end position="263"/>
    </location>
</feature>
<dbReference type="InterPro" id="IPR000920">
    <property type="entry name" value="Myelin_P0-rel"/>
</dbReference>
<name>A0AAJ7XJE7_PETMA</name>
<feature type="compositionally biased region" description="Acidic residues" evidence="9">
    <location>
        <begin position="477"/>
        <end position="493"/>
    </location>
</feature>
<protein>
    <submittedName>
        <fullName evidence="14">Down syndrome cell adhesion molecule-like protein 1</fullName>
    </submittedName>
</protein>
<keyword evidence="4 10" id="KW-1133">Transmembrane helix</keyword>
<dbReference type="PROSITE" id="PS50835">
    <property type="entry name" value="IG_LIKE"/>
    <property type="match status" value="3"/>
</dbReference>
<dbReference type="Gene3D" id="2.60.40.10">
    <property type="entry name" value="Immunoglobulins"/>
    <property type="match status" value="3"/>
</dbReference>
<dbReference type="PANTHER" id="PTHR13869:SF24">
    <property type="entry name" value="BASEMENT MEMBRANE-SPECIFIC HEPARAN SULFATE PROTEOGLYCAN CORE PROTEIN-LIKE"/>
    <property type="match status" value="1"/>
</dbReference>
<evidence type="ECO:0000259" key="12">
    <source>
        <dbReference type="PROSITE" id="PS50835"/>
    </source>
</evidence>
<feature type="chain" id="PRO_5042575769" evidence="11">
    <location>
        <begin position="27"/>
        <end position="493"/>
    </location>
</feature>
<dbReference type="InterPro" id="IPR036179">
    <property type="entry name" value="Ig-like_dom_sf"/>
</dbReference>
<evidence type="ECO:0000256" key="5">
    <source>
        <dbReference type="ARBA" id="ARBA00023136"/>
    </source>
</evidence>
<feature type="compositionally biased region" description="Basic and acidic residues" evidence="9">
    <location>
        <begin position="443"/>
        <end position="453"/>
    </location>
</feature>
<dbReference type="SUPFAM" id="SSF48726">
    <property type="entry name" value="Immunoglobulin"/>
    <property type="match status" value="3"/>
</dbReference>
<evidence type="ECO:0000256" key="11">
    <source>
        <dbReference type="SAM" id="SignalP"/>
    </source>
</evidence>
<evidence type="ECO:0000256" key="3">
    <source>
        <dbReference type="ARBA" id="ARBA00022729"/>
    </source>
</evidence>
<organism evidence="13 14">
    <name type="scientific">Petromyzon marinus</name>
    <name type="common">Sea lamprey</name>
    <dbReference type="NCBI Taxonomy" id="7757"/>
    <lineage>
        <taxon>Eukaryota</taxon>
        <taxon>Metazoa</taxon>
        <taxon>Chordata</taxon>
        <taxon>Craniata</taxon>
        <taxon>Vertebrata</taxon>
        <taxon>Cyclostomata</taxon>
        <taxon>Hyperoartia</taxon>
        <taxon>Petromyzontiformes</taxon>
        <taxon>Petromyzontidae</taxon>
        <taxon>Petromyzon</taxon>
    </lineage>
</organism>
<evidence type="ECO:0000256" key="6">
    <source>
        <dbReference type="ARBA" id="ARBA00023157"/>
    </source>
</evidence>
<evidence type="ECO:0000256" key="1">
    <source>
        <dbReference type="ARBA" id="ARBA00004479"/>
    </source>
</evidence>
<feature type="signal peptide" evidence="11">
    <location>
        <begin position="1"/>
        <end position="26"/>
    </location>
</feature>
<evidence type="ECO:0000313" key="13">
    <source>
        <dbReference type="Proteomes" id="UP001318040"/>
    </source>
</evidence>
<dbReference type="GO" id="GO:0005886">
    <property type="term" value="C:plasma membrane"/>
    <property type="evidence" value="ECO:0007669"/>
    <property type="project" value="TreeGrafter"/>
</dbReference>
<keyword evidence="6" id="KW-1015">Disulfide bond</keyword>
<evidence type="ECO:0000256" key="2">
    <source>
        <dbReference type="ARBA" id="ARBA00022692"/>
    </source>
</evidence>
<dbReference type="SMART" id="SM00409">
    <property type="entry name" value="IG"/>
    <property type="match status" value="3"/>
</dbReference>
<gene>
    <name evidence="14" type="primary">LOC116958151</name>
</gene>
<feature type="domain" description="Ig-like" evidence="12">
    <location>
        <begin position="46"/>
        <end position="141"/>
    </location>
</feature>
<dbReference type="InterPro" id="IPR013106">
    <property type="entry name" value="Ig_V-set"/>
</dbReference>
<evidence type="ECO:0000256" key="10">
    <source>
        <dbReference type="SAM" id="Phobius"/>
    </source>
</evidence>